<dbReference type="EMBL" id="JQ292796">
    <property type="protein sequence ID" value="AFI56250.1"/>
    <property type="molecule type" value="Genomic_DNA"/>
</dbReference>
<evidence type="ECO:0000256" key="1">
    <source>
        <dbReference type="SAM" id="Phobius"/>
    </source>
</evidence>
<organism evidence="2">
    <name type="scientific">Erwinia amylovora</name>
    <name type="common">Fire blight bacteria</name>
    <dbReference type="NCBI Taxonomy" id="552"/>
    <lineage>
        <taxon>Bacteria</taxon>
        <taxon>Pseudomonadati</taxon>
        <taxon>Pseudomonadota</taxon>
        <taxon>Gammaproteobacteria</taxon>
        <taxon>Enterobacterales</taxon>
        <taxon>Erwiniaceae</taxon>
        <taxon>Erwinia</taxon>
    </lineage>
</organism>
<accession>I1VYK8</accession>
<reference evidence="2" key="1">
    <citation type="journal article" date="2013" name="Res. Microbiol.">
        <title>Deep sequencing revealed genome-wide single-nucleotide polymorphism and plasmid content of Erwinia amylovora strains isolated in Middle Atlas, Morocco.</title>
        <authorList>
            <person name="Hannou N."/>
            <person name="Mondy S."/>
            <person name="Planamente S."/>
            <person name="Moumni M."/>
            <person name="Llop P."/>
            <person name="Lopez M."/>
            <person name="Manceau C."/>
            <person name="Barny M.A."/>
            <person name="Faure D."/>
        </authorList>
    </citation>
    <scope>NUCLEOTIDE SEQUENCE</scope>
    <source>
        <strain evidence="2">CFBP7517</strain>
        <plasmid evidence="2">pEM65</plasmid>
    </source>
</reference>
<feature type="transmembrane region" description="Helical" evidence="1">
    <location>
        <begin position="21"/>
        <end position="39"/>
    </location>
</feature>
<keyword evidence="1" id="KW-0472">Membrane</keyword>
<keyword evidence="1" id="KW-0812">Transmembrane</keyword>
<evidence type="ECO:0000313" key="2">
    <source>
        <dbReference type="EMBL" id="AFI56250.1"/>
    </source>
</evidence>
<proteinExistence type="predicted"/>
<keyword evidence="1" id="KW-1133">Transmembrane helix</keyword>
<sequence length="48" mass="5855">MHRYQSRRRKRKSNRVIGEDMYIFRVTLLWGGGLQQWVLKGDMQCLEN</sequence>
<keyword evidence="2" id="KW-0614">Plasmid</keyword>
<protein>
    <submittedName>
        <fullName evidence="2">Uncharacterized protein</fullName>
    </submittedName>
</protein>
<geneLocation type="plasmid" evidence="2">
    <name>pEM65</name>
</geneLocation>
<name>I1VYK8_ERWAM</name>
<dbReference type="AlphaFoldDB" id="I1VYK8"/>